<dbReference type="SMART" id="SM00360">
    <property type="entry name" value="RRM"/>
    <property type="match status" value="1"/>
</dbReference>
<dbReference type="PANTHER" id="PTHR10352">
    <property type="entry name" value="EUKARYOTIC TRANSLATION INITIATION FACTOR 3 SUBUNIT G"/>
    <property type="match status" value="1"/>
</dbReference>
<dbReference type="InterPro" id="IPR035979">
    <property type="entry name" value="RBD_domain_sf"/>
</dbReference>
<dbReference type="OrthoDB" id="1749483at2759"/>
<dbReference type="KEGG" id="adu:107474238"/>
<name>A0A6P4CD65_ARADU</name>
<dbReference type="Pfam" id="PF00076">
    <property type="entry name" value="RRM_1"/>
    <property type="match status" value="1"/>
</dbReference>
<feature type="region of interest" description="Disordered" evidence="3">
    <location>
        <begin position="126"/>
        <end position="150"/>
    </location>
</feature>
<dbReference type="GeneID" id="107474238"/>
<feature type="domain" description="RRM" evidence="4">
    <location>
        <begin position="37"/>
        <end position="115"/>
    </location>
</feature>
<dbReference type="AlphaFoldDB" id="A0A6P4CD65"/>
<dbReference type="CDD" id="cd00590">
    <property type="entry name" value="RRM_SF"/>
    <property type="match status" value="1"/>
</dbReference>
<gene>
    <name evidence="6" type="primary">LOC107474238</name>
</gene>
<evidence type="ECO:0000259" key="4">
    <source>
        <dbReference type="PROSITE" id="PS50102"/>
    </source>
</evidence>
<keyword evidence="5" id="KW-1185">Reference proteome</keyword>
<reference evidence="6" key="2">
    <citation type="submission" date="2025-08" db="UniProtKB">
        <authorList>
            <consortium name="RefSeq"/>
        </authorList>
    </citation>
    <scope>IDENTIFICATION</scope>
    <source>
        <tissue evidence="6">Whole plant</tissue>
    </source>
</reference>
<dbReference type="Gene3D" id="3.30.70.330">
    <property type="match status" value="1"/>
</dbReference>
<evidence type="ECO:0000313" key="5">
    <source>
        <dbReference type="Proteomes" id="UP000515211"/>
    </source>
</evidence>
<dbReference type="InterPro" id="IPR012677">
    <property type="entry name" value="Nucleotide-bd_a/b_plait_sf"/>
</dbReference>
<dbReference type="Proteomes" id="UP000515211">
    <property type="component" value="Chromosome 2"/>
</dbReference>
<evidence type="ECO:0000256" key="1">
    <source>
        <dbReference type="ARBA" id="ARBA00022884"/>
    </source>
</evidence>
<dbReference type="PROSITE" id="PS50102">
    <property type="entry name" value="RRM"/>
    <property type="match status" value="1"/>
</dbReference>
<dbReference type="InterPro" id="IPR000504">
    <property type="entry name" value="RRM_dom"/>
</dbReference>
<organism evidence="5 6">
    <name type="scientific">Arachis duranensis</name>
    <name type="common">Wild peanut</name>
    <dbReference type="NCBI Taxonomy" id="130453"/>
    <lineage>
        <taxon>Eukaryota</taxon>
        <taxon>Viridiplantae</taxon>
        <taxon>Streptophyta</taxon>
        <taxon>Embryophyta</taxon>
        <taxon>Tracheophyta</taxon>
        <taxon>Spermatophyta</taxon>
        <taxon>Magnoliopsida</taxon>
        <taxon>eudicotyledons</taxon>
        <taxon>Gunneridae</taxon>
        <taxon>Pentapetalae</taxon>
        <taxon>rosids</taxon>
        <taxon>fabids</taxon>
        <taxon>Fabales</taxon>
        <taxon>Fabaceae</taxon>
        <taxon>Papilionoideae</taxon>
        <taxon>50 kb inversion clade</taxon>
        <taxon>dalbergioids sensu lato</taxon>
        <taxon>Dalbergieae</taxon>
        <taxon>Pterocarpus clade</taxon>
        <taxon>Arachis</taxon>
    </lineage>
</organism>
<evidence type="ECO:0000313" key="6">
    <source>
        <dbReference type="RefSeq" id="XP_015949323.1"/>
    </source>
</evidence>
<dbReference type="GO" id="GO:0003723">
    <property type="term" value="F:RNA binding"/>
    <property type="evidence" value="ECO:0007669"/>
    <property type="project" value="UniProtKB-UniRule"/>
</dbReference>
<accession>A0A6P4CD65</accession>
<sequence length="150" mass="17434">MRERGGDTEWGRTRNFQKRDPRIWNREEYQRLENVSFSIFVNNLPNDVSKKELFHLFHWTGRINDIYLGRKLKNGSVYMFAFIRYTTKGGAIKAIAEMHHTRIRGKVIYVGEAKYKRAMGGENTGGCKGDLARSEAETRQLEKGESSTRV</sequence>
<evidence type="ECO:0000256" key="2">
    <source>
        <dbReference type="PROSITE-ProRule" id="PRU00176"/>
    </source>
</evidence>
<feature type="compositionally biased region" description="Basic and acidic residues" evidence="3">
    <location>
        <begin position="130"/>
        <end position="150"/>
    </location>
</feature>
<dbReference type="SUPFAM" id="SSF54928">
    <property type="entry name" value="RNA-binding domain, RBD"/>
    <property type="match status" value="1"/>
</dbReference>
<reference evidence="5" key="1">
    <citation type="journal article" date="2016" name="Nat. Genet.">
        <title>The genome sequences of Arachis duranensis and Arachis ipaensis, the diploid ancestors of cultivated peanut.</title>
        <authorList>
            <person name="Bertioli D.J."/>
            <person name="Cannon S.B."/>
            <person name="Froenicke L."/>
            <person name="Huang G."/>
            <person name="Farmer A.D."/>
            <person name="Cannon E.K."/>
            <person name="Liu X."/>
            <person name="Gao D."/>
            <person name="Clevenger J."/>
            <person name="Dash S."/>
            <person name="Ren L."/>
            <person name="Moretzsohn M.C."/>
            <person name="Shirasawa K."/>
            <person name="Huang W."/>
            <person name="Vidigal B."/>
            <person name="Abernathy B."/>
            <person name="Chu Y."/>
            <person name="Niederhuth C.E."/>
            <person name="Umale P."/>
            <person name="Araujo A.C."/>
            <person name="Kozik A."/>
            <person name="Kim K.D."/>
            <person name="Burow M.D."/>
            <person name="Varshney R.K."/>
            <person name="Wang X."/>
            <person name="Zhang X."/>
            <person name="Barkley N."/>
            <person name="Guimaraes P.M."/>
            <person name="Isobe S."/>
            <person name="Guo B."/>
            <person name="Liao B."/>
            <person name="Stalker H.T."/>
            <person name="Schmitz R.J."/>
            <person name="Scheffler B.E."/>
            <person name="Leal-Bertioli S.C."/>
            <person name="Xun X."/>
            <person name="Jackson S.A."/>
            <person name="Michelmore R."/>
            <person name="Ozias-Akins P."/>
        </authorList>
    </citation>
    <scope>NUCLEOTIDE SEQUENCE [LARGE SCALE GENOMIC DNA]</scope>
    <source>
        <strain evidence="5">cv. V14167</strain>
    </source>
</reference>
<proteinExistence type="predicted"/>
<keyword evidence="1 2" id="KW-0694">RNA-binding</keyword>
<evidence type="ECO:0000256" key="3">
    <source>
        <dbReference type="SAM" id="MobiDB-lite"/>
    </source>
</evidence>
<dbReference type="RefSeq" id="XP_015949323.1">
    <property type="nucleotide sequence ID" value="XM_016093837.1"/>
</dbReference>
<protein>
    <submittedName>
        <fullName evidence="6">Uncharacterized protein LOC107474238</fullName>
    </submittedName>
</protein>